<reference evidence="2" key="2">
    <citation type="submission" date="2020-09" db="EMBL/GenBank/DDBJ databases">
        <authorList>
            <person name="Sun Q."/>
            <person name="Zhou Y."/>
        </authorList>
    </citation>
    <scope>NUCLEOTIDE SEQUENCE</scope>
    <source>
        <strain evidence="2">CGMCC 1.15360</strain>
    </source>
</reference>
<dbReference type="InterPro" id="IPR013785">
    <property type="entry name" value="Aldolase_TIM"/>
</dbReference>
<keyword evidence="3" id="KW-1185">Reference proteome</keyword>
<proteinExistence type="predicted"/>
<dbReference type="InterPro" id="IPR036206">
    <property type="entry name" value="ThiamineP_synth_sf"/>
</dbReference>
<dbReference type="Gene3D" id="3.20.20.70">
    <property type="entry name" value="Aldolase class I"/>
    <property type="match status" value="1"/>
</dbReference>
<evidence type="ECO:0000313" key="3">
    <source>
        <dbReference type="Proteomes" id="UP000612349"/>
    </source>
</evidence>
<dbReference type="AlphaFoldDB" id="A0A916Z1K2"/>
<dbReference type="Proteomes" id="UP000612349">
    <property type="component" value="Unassembled WGS sequence"/>
</dbReference>
<gene>
    <name evidence="2" type="ORF">GCM10010990_21020</name>
</gene>
<organism evidence="2 3">
    <name type="scientific">Croceicoccus mobilis</name>
    <dbReference type="NCBI Taxonomy" id="1703339"/>
    <lineage>
        <taxon>Bacteria</taxon>
        <taxon>Pseudomonadati</taxon>
        <taxon>Pseudomonadota</taxon>
        <taxon>Alphaproteobacteria</taxon>
        <taxon>Sphingomonadales</taxon>
        <taxon>Erythrobacteraceae</taxon>
        <taxon>Croceicoccus</taxon>
    </lineage>
</organism>
<dbReference type="InterPro" id="IPR022998">
    <property type="entry name" value="ThiamineP_synth_TenI"/>
</dbReference>
<dbReference type="EMBL" id="BMIP01000004">
    <property type="protein sequence ID" value="GGD71309.1"/>
    <property type="molecule type" value="Genomic_DNA"/>
</dbReference>
<evidence type="ECO:0000259" key="1">
    <source>
        <dbReference type="Pfam" id="PF02581"/>
    </source>
</evidence>
<dbReference type="OrthoDB" id="8446047at2"/>
<dbReference type="GO" id="GO:0009228">
    <property type="term" value="P:thiamine biosynthetic process"/>
    <property type="evidence" value="ECO:0007669"/>
    <property type="project" value="UniProtKB-KW"/>
</dbReference>
<dbReference type="SUPFAM" id="SSF51391">
    <property type="entry name" value="Thiamin phosphate synthase"/>
    <property type="match status" value="1"/>
</dbReference>
<comment type="caution">
    <text evidence="2">The sequence shown here is derived from an EMBL/GenBank/DDBJ whole genome shotgun (WGS) entry which is preliminary data.</text>
</comment>
<dbReference type="CDD" id="cd00564">
    <property type="entry name" value="TMP_TenI"/>
    <property type="match status" value="1"/>
</dbReference>
<reference evidence="2" key="1">
    <citation type="journal article" date="2014" name="Int. J. Syst. Evol. Microbiol.">
        <title>Complete genome sequence of Corynebacterium casei LMG S-19264T (=DSM 44701T), isolated from a smear-ripened cheese.</title>
        <authorList>
            <consortium name="US DOE Joint Genome Institute (JGI-PGF)"/>
            <person name="Walter F."/>
            <person name="Albersmeier A."/>
            <person name="Kalinowski J."/>
            <person name="Ruckert C."/>
        </authorList>
    </citation>
    <scope>NUCLEOTIDE SEQUENCE</scope>
    <source>
        <strain evidence="2">CGMCC 1.15360</strain>
    </source>
</reference>
<dbReference type="RefSeq" id="WP_066774335.1">
    <property type="nucleotide sequence ID" value="NZ_BMIP01000004.1"/>
</dbReference>
<protein>
    <submittedName>
        <fullName evidence="2">Thiamine phosphate synthase</fullName>
    </submittedName>
</protein>
<dbReference type="Pfam" id="PF02581">
    <property type="entry name" value="TMP-TENI"/>
    <property type="match status" value="1"/>
</dbReference>
<sequence length="194" mass="21212">MARCYSEGVTMFQPIDTKLPRLWLISDARNDAMLERALRRLPRGSGLVFRHYHLPPAQRRLRFDRLARIARGRGHVVALSGTALQARQWGADAIYGPPEAMRGANGLMRLATVHSLRELGEARRAGADAVLVSPVFPTRSHPGDAVLGPVRALMLAREAGCPAILLGGMNARRFRGFRGVPHAHGWAAIDGLST</sequence>
<accession>A0A916Z1K2</accession>
<name>A0A916Z1K2_9SPHN</name>
<feature type="domain" description="Thiamine phosphate synthase/TenI" evidence="1">
    <location>
        <begin position="30"/>
        <end position="178"/>
    </location>
</feature>
<evidence type="ECO:0000313" key="2">
    <source>
        <dbReference type="EMBL" id="GGD71309.1"/>
    </source>
</evidence>